<accession>A0A937W1C5</accession>
<evidence type="ECO:0000313" key="2">
    <source>
        <dbReference type="Proteomes" id="UP000712673"/>
    </source>
</evidence>
<dbReference type="AlphaFoldDB" id="A0A937W1C5"/>
<protein>
    <submittedName>
        <fullName evidence="1">Uncharacterized protein</fullName>
    </submittedName>
</protein>
<name>A0A937W1C5_UNCTE</name>
<gene>
    <name evidence="1" type="ORF">FJZ47_15010</name>
</gene>
<evidence type="ECO:0000313" key="1">
    <source>
        <dbReference type="EMBL" id="MBM3225094.1"/>
    </source>
</evidence>
<sequence length="64" mass="7080">MTLAELLPVIRQVPALEKLRLIRILAEDLVTAEDIAPLEPHRVSYLSTPYNTVGAGRALMQAIQ</sequence>
<dbReference type="EMBL" id="VGLS01000479">
    <property type="protein sequence ID" value="MBM3225094.1"/>
    <property type="molecule type" value="Genomic_DNA"/>
</dbReference>
<comment type="caution">
    <text evidence="1">The sequence shown here is derived from an EMBL/GenBank/DDBJ whole genome shotgun (WGS) entry which is preliminary data.</text>
</comment>
<organism evidence="1 2">
    <name type="scientific">Tectimicrobiota bacterium</name>
    <dbReference type="NCBI Taxonomy" id="2528274"/>
    <lineage>
        <taxon>Bacteria</taxon>
        <taxon>Pseudomonadati</taxon>
        <taxon>Nitrospinota/Tectimicrobiota group</taxon>
        <taxon>Candidatus Tectimicrobiota</taxon>
    </lineage>
</organism>
<proteinExistence type="predicted"/>
<reference evidence="1" key="1">
    <citation type="submission" date="2019-03" db="EMBL/GenBank/DDBJ databases">
        <title>Lake Tanganyika Metagenome-Assembled Genomes (MAGs).</title>
        <authorList>
            <person name="Tran P."/>
        </authorList>
    </citation>
    <scope>NUCLEOTIDE SEQUENCE</scope>
    <source>
        <strain evidence="1">K_DeepCast_65m_m2_066</strain>
    </source>
</reference>
<dbReference type="Proteomes" id="UP000712673">
    <property type="component" value="Unassembled WGS sequence"/>
</dbReference>